<organism evidence="2 3">
    <name type="scientific">Flavobacterium cerinum</name>
    <dbReference type="NCBI Taxonomy" id="2502784"/>
    <lineage>
        <taxon>Bacteria</taxon>
        <taxon>Pseudomonadati</taxon>
        <taxon>Bacteroidota</taxon>
        <taxon>Flavobacteriia</taxon>
        <taxon>Flavobacteriales</taxon>
        <taxon>Flavobacteriaceae</taxon>
        <taxon>Flavobacterium</taxon>
    </lineage>
</organism>
<feature type="transmembrane region" description="Helical" evidence="1">
    <location>
        <begin position="64"/>
        <end position="83"/>
    </location>
</feature>
<keyword evidence="1" id="KW-1133">Transmembrane helix</keyword>
<evidence type="ECO:0000256" key="1">
    <source>
        <dbReference type="SAM" id="Phobius"/>
    </source>
</evidence>
<evidence type="ECO:0008006" key="4">
    <source>
        <dbReference type="Google" id="ProtNLM"/>
    </source>
</evidence>
<name>A0ABY5IM29_9FLAO</name>
<evidence type="ECO:0000313" key="2">
    <source>
        <dbReference type="EMBL" id="UUC43891.1"/>
    </source>
</evidence>
<proteinExistence type="predicted"/>
<feature type="transmembrane region" description="Helical" evidence="1">
    <location>
        <begin position="12"/>
        <end position="29"/>
    </location>
</feature>
<sequence length="108" mass="12375">MKNNADQSRTVAIISYLTIIGTIIALTMNMESKTRFAGFHIRQALGINLTFYVLAYFVGYADSWMVSSAFFIFFFVLWAYSLVGAIQNDMKTTPILGEYFQKWFKNLA</sequence>
<protein>
    <recommendedName>
        <fullName evidence="4">DUF4870 domain-containing protein</fullName>
    </recommendedName>
</protein>
<feature type="transmembrane region" description="Helical" evidence="1">
    <location>
        <begin position="41"/>
        <end position="58"/>
    </location>
</feature>
<dbReference type="EMBL" id="CP101751">
    <property type="protein sequence ID" value="UUC43891.1"/>
    <property type="molecule type" value="Genomic_DNA"/>
</dbReference>
<evidence type="ECO:0000313" key="3">
    <source>
        <dbReference type="Proteomes" id="UP001059844"/>
    </source>
</evidence>
<gene>
    <name evidence="2" type="ORF">NOX80_09620</name>
</gene>
<keyword evidence="1" id="KW-0472">Membrane</keyword>
<dbReference type="RefSeq" id="WP_256549560.1">
    <property type="nucleotide sequence ID" value="NZ_CP101751.1"/>
</dbReference>
<reference evidence="2" key="1">
    <citation type="submission" date="2022-07" db="EMBL/GenBank/DDBJ databases">
        <title>Isolation, identification, and degradation of a PFOSA degrading strain from sewage treatment plant.</title>
        <authorList>
            <person name="Zhang L."/>
            <person name="Huo Y."/>
        </authorList>
    </citation>
    <scope>NUCLEOTIDE SEQUENCE</scope>
    <source>
        <strain evidence="2">C1</strain>
    </source>
</reference>
<accession>A0ABY5IM29</accession>
<keyword evidence="3" id="KW-1185">Reference proteome</keyword>
<dbReference type="Proteomes" id="UP001059844">
    <property type="component" value="Chromosome"/>
</dbReference>
<keyword evidence="1" id="KW-0812">Transmembrane</keyword>